<dbReference type="EMBL" id="JAGKSB010000010">
    <property type="protein sequence ID" value="MBP3943790.1"/>
    <property type="molecule type" value="Genomic_DNA"/>
</dbReference>
<feature type="coiled-coil region" evidence="1">
    <location>
        <begin position="521"/>
        <end position="579"/>
    </location>
</feature>
<evidence type="ECO:0000313" key="2">
    <source>
        <dbReference type="EMBL" id="MBP3943790.1"/>
    </source>
</evidence>
<dbReference type="Gene3D" id="1.10.287.1490">
    <property type="match status" value="1"/>
</dbReference>
<feature type="coiled-coil region" evidence="1">
    <location>
        <begin position="457"/>
        <end position="487"/>
    </location>
</feature>
<feature type="coiled-coil region" evidence="1">
    <location>
        <begin position="816"/>
        <end position="846"/>
    </location>
</feature>
<feature type="coiled-coil region" evidence="1">
    <location>
        <begin position="704"/>
        <end position="731"/>
    </location>
</feature>
<reference evidence="2" key="1">
    <citation type="submission" date="2021-03" db="EMBL/GenBank/DDBJ databases">
        <authorList>
            <person name="Lu T."/>
            <person name="Wang Q."/>
            <person name="Han X."/>
        </authorList>
    </citation>
    <scope>NUCLEOTIDE SEQUENCE</scope>
    <source>
        <strain evidence="2">WQ 2009</strain>
    </source>
</reference>
<dbReference type="AlphaFoldDB" id="A0A8T4H9L5"/>
<dbReference type="PANTHER" id="PTHR32114:SF2">
    <property type="entry name" value="ABC TRANSPORTER ABCH.3"/>
    <property type="match status" value="1"/>
</dbReference>
<dbReference type="Pfam" id="PF13558">
    <property type="entry name" value="SbcC_Walker_B"/>
    <property type="match status" value="1"/>
</dbReference>
<feature type="coiled-coil region" evidence="1">
    <location>
        <begin position="224"/>
        <end position="264"/>
    </location>
</feature>
<dbReference type="SUPFAM" id="SSF52540">
    <property type="entry name" value="P-loop containing nucleoside triphosphate hydrolases"/>
    <property type="match status" value="1"/>
</dbReference>
<sequence length="1013" mass="117103">MLPLKLIIEGFYSYQERQEIDFTRLTDAGLFGIFGAVGSGKSAILEAISFALYGDTERMTMKEKRAYNMLNLRSKAAFIAFEFLNFEHKKFRFEVKWNRRKNFESITSIDRSAYAWEEDTWEPLASNSAAELIGLSYENFRRTIIIPQGKFKEFLELGDTARSKMMKEIFNLEAYDLQYKTSALQAANNRQIEQLRGALAGFEELSPSLLEAREQEYIQQELTLKEKYTALQQLQAEVLQLRKLQETLKELAQSEEALSTLSVQEASFEHRAQVLKQYEMAQQTFADLLQSQQQLAAEHKNLLLQLEKTTHTCGIKEQELLTLEESYTQILASYEYIPAQKEKINDLKLLIRMHALYAESKVLKERIEKATVVIDAKQAQEQKLVKHIEELEQLMEQKQQGKMDTAELLTIGQWYQQQDYQEKQKETIALKRQHIQRELKEISALFSAQKTDPVAWQQTLESERLSLKNKQEQLQQERLTLQIAKEISQYASALTEGEPCQLCGSLTHPAPQHTQDVSTQLSTLMAVEQQLETALAKLQKQAQDFQNWTWQQQHKEQELMQLDKDYEAVKQQIMLLENSFTWEKFDPKNSRIFELEKEKSASIEQELQNLVSLLKEQRIALQTVQQEIKDYTLHKQDFDKKIEAKRELFKSHKQLLEKLDFADYKLADPVSLQQEIDQLTDTISQVESAYTLLTESLQAVRPTLAREQALLESLHEQVAQLHQKIAAAELQLAERLANTPFNDLTEVTALLSKHIAVTAEREEILHFKMQVERLKGLIANLKHKADQQPFDLTLLQRKEQEYLELEHLHKILIGDYAALAQELKRLKAAFNKQKELLQEKEKLDHRAAHLHTFSNLFRSAGFVNYISTIYLQNLCEAANVRFHRLTKNQLGLRLNVETNDFEVIDYLHNGHPRSVKTLSGGQSFQASLCLALSLAESVQSLNKADKNFFFIDEGFGTQDAESINTVFETLSYLNQENRIVGIISHVEELKERIPRAITVVKDTEAGSILQFSN</sequence>
<organism evidence="2 3">
    <name type="scientific">Rhinopithecimicrobium faecis</name>
    <dbReference type="NCBI Taxonomy" id="2820698"/>
    <lineage>
        <taxon>Bacteria</taxon>
        <taxon>Pseudomonadati</taxon>
        <taxon>Bacteroidota</taxon>
        <taxon>Sphingobacteriia</taxon>
        <taxon>Sphingobacteriales</taxon>
        <taxon>Sphingobacteriaceae</taxon>
        <taxon>Rhinopithecimicrobium</taxon>
    </lineage>
</organism>
<evidence type="ECO:0000256" key="1">
    <source>
        <dbReference type="SAM" id="Coils"/>
    </source>
</evidence>
<keyword evidence="1" id="KW-0175">Coiled coil</keyword>
<proteinExistence type="predicted"/>
<comment type="caution">
    <text evidence="2">The sequence shown here is derived from an EMBL/GenBank/DDBJ whole genome shotgun (WGS) entry which is preliminary data.</text>
</comment>
<evidence type="ECO:0000313" key="3">
    <source>
        <dbReference type="Proteomes" id="UP000679691"/>
    </source>
</evidence>
<feature type="coiled-coil region" evidence="1">
    <location>
        <begin position="374"/>
        <end position="404"/>
    </location>
</feature>
<name>A0A8T4H9L5_9SPHI</name>
<dbReference type="Gene3D" id="3.40.50.300">
    <property type="entry name" value="P-loop containing nucleotide triphosphate hydrolases"/>
    <property type="match status" value="2"/>
</dbReference>
<keyword evidence="3" id="KW-1185">Reference proteome</keyword>
<accession>A0A8T4H9L5</accession>
<dbReference type="PANTHER" id="PTHR32114">
    <property type="entry name" value="ABC TRANSPORTER ABCH.3"/>
    <property type="match status" value="1"/>
</dbReference>
<gene>
    <name evidence="2" type="ORF">J5U18_09465</name>
</gene>
<dbReference type="RefSeq" id="WP_353547290.1">
    <property type="nucleotide sequence ID" value="NZ_JAGKSB010000010.1"/>
</dbReference>
<protein>
    <submittedName>
        <fullName evidence="2">SMC family ATPase</fullName>
    </submittedName>
</protein>
<dbReference type="Proteomes" id="UP000679691">
    <property type="component" value="Unassembled WGS sequence"/>
</dbReference>
<dbReference type="InterPro" id="IPR027417">
    <property type="entry name" value="P-loop_NTPase"/>
</dbReference>